<protein>
    <submittedName>
        <fullName evidence="4">Non-hem dioxygenase N-terminal domain</fullName>
    </submittedName>
</protein>
<dbReference type="InterPro" id="IPR026992">
    <property type="entry name" value="DIOX_N"/>
</dbReference>
<gene>
    <name evidence="4" type="ORF">RJ641_006042</name>
</gene>
<keyword evidence="1" id="KW-0479">Metal-binding</keyword>
<feature type="domain" description="Non-haem dioxygenase N-terminal" evidence="3">
    <location>
        <begin position="54"/>
        <end position="155"/>
    </location>
</feature>
<evidence type="ECO:0000313" key="5">
    <source>
        <dbReference type="Proteomes" id="UP001370490"/>
    </source>
</evidence>
<dbReference type="Proteomes" id="UP001370490">
    <property type="component" value="Unassembled WGS sequence"/>
</dbReference>
<sequence length="163" mass="18555">MATLLEAYEDAYQKDLAKFDHNRIIPIDFKSIQTLPESHVWHDKVDEESISSSIPIVDLHDPNIVKVVCLASETWGAFELTGHGIPLKLIKDVEEEARRLFLLPLEHKLQALRPANGATGYGTVPLAKLCPNLTWHEGFTIMGSPVAEVVKLWPDHYMHFWYK</sequence>
<dbReference type="AlphaFoldDB" id="A0AAN8Z762"/>
<keyword evidence="5" id="KW-1185">Reference proteome</keyword>
<dbReference type="PANTHER" id="PTHR47990">
    <property type="entry name" value="2-OXOGLUTARATE (2OG) AND FE(II)-DEPENDENT OXYGENASE SUPERFAMILY PROTEIN-RELATED"/>
    <property type="match status" value="1"/>
</dbReference>
<dbReference type="GO" id="GO:0046872">
    <property type="term" value="F:metal ion binding"/>
    <property type="evidence" value="ECO:0007669"/>
    <property type="project" value="UniProtKB-KW"/>
</dbReference>
<dbReference type="Pfam" id="PF14226">
    <property type="entry name" value="DIOX_N"/>
    <property type="match status" value="1"/>
</dbReference>
<dbReference type="EMBL" id="JBAMMX010000014">
    <property type="protein sequence ID" value="KAK6927451.1"/>
    <property type="molecule type" value="Genomic_DNA"/>
</dbReference>
<keyword evidence="4" id="KW-0560">Oxidoreductase</keyword>
<reference evidence="4 5" key="1">
    <citation type="submission" date="2023-12" db="EMBL/GenBank/DDBJ databases">
        <title>A high-quality genome assembly for Dillenia turbinata (Dilleniales).</title>
        <authorList>
            <person name="Chanderbali A."/>
        </authorList>
    </citation>
    <scope>NUCLEOTIDE SEQUENCE [LARGE SCALE GENOMIC DNA]</scope>
    <source>
        <strain evidence="4">LSX21</strain>
        <tissue evidence="4">Leaf</tissue>
    </source>
</reference>
<name>A0AAN8Z762_9MAGN</name>
<evidence type="ECO:0000256" key="2">
    <source>
        <dbReference type="ARBA" id="ARBA00023004"/>
    </source>
</evidence>
<accession>A0AAN8Z762</accession>
<dbReference type="Gene3D" id="2.60.120.330">
    <property type="entry name" value="B-lactam Antibiotic, Isopenicillin N Synthase, Chain"/>
    <property type="match status" value="1"/>
</dbReference>
<keyword evidence="2" id="KW-0408">Iron</keyword>
<comment type="caution">
    <text evidence="4">The sequence shown here is derived from an EMBL/GenBank/DDBJ whole genome shotgun (WGS) entry which is preliminary data.</text>
</comment>
<dbReference type="InterPro" id="IPR050231">
    <property type="entry name" value="Iron_ascorbate_oxido_reductase"/>
</dbReference>
<evidence type="ECO:0000313" key="4">
    <source>
        <dbReference type="EMBL" id="KAK6927451.1"/>
    </source>
</evidence>
<evidence type="ECO:0000256" key="1">
    <source>
        <dbReference type="ARBA" id="ARBA00022723"/>
    </source>
</evidence>
<organism evidence="4 5">
    <name type="scientific">Dillenia turbinata</name>
    <dbReference type="NCBI Taxonomy" id="194707"/>
    <lineage>
        <taxon>Eukaryota</taxon>
        <taxon>Viridiplantae</taxon>
        <taxon>Streptophyta</taxon>
        <taxon>Embryophyta</taxon>
        <taxon>Tracheophyta</taxon>
        <taxon>Spermatophyta</taxon>
        <taxon>Magnoliopsida</taxon>
        <taxon>eudicotyledons</taxon>
        <taxon>Gunneridae</taxon>
        <taxon>Pentapetalae</taxon>
        <taxon>Dilleniales</taxon>
        <taxon>Dilleniaceae</taxon>
        <taxon>Dillenia</taxon>
    </lineage>
</organism>
<dbReference type="InterPro" id="IPR027443">
    <property type="entry name" value="IPNS-like_sf"/>
</dbReference>
<keyword evidence="4" id="KW-0223">Dioxygenase</keyword>
<dbReference type="SUPFAM" id="SSF51197">
    <property type="entry name" value="Clavaminate synthase-like"/>
    <property type="match status" value="1"/>
</dbReference>
<proteinExistence type="predicted"/>
<evidence type="ECO:0000259" key="3">
    <source>
        <dbReference type="Pfam" id="PF14226"/>
    </source>
</evidence>
<dbReference type="GO" id="GO:0051213">
    <property type="term" value="F:dioxygenase activity"/>
    <property type="evidence" value="ECO:0007669"/>
    <property type="project" value="UniProtKB-KW"/>
</dbReference>